<proteinExistence type="predicted"/>
<dbReference type="EMBL" id="BLAH01000005">
    <property type="protein sequence ID" value="GES34915.1"/>
    <property type="molecule type" value="Genomic_DNA"/>
</dbReference>
<evidence type="ECO:0000256" key="4">
    <source>
        <dbReference type="ARBA" id="ARBA00022970"/>
    </source>
</evidence>
<feature type="transmembrane region" description="Helical" evidence="8">
    <location>
        <begin position="318"/>
        <end position="343"/>
    </location>
</feature>
<evidence type="ECO:0000313" key="11">
    <source>
        <dbReference type="Proteomes" id="UP000325466"/>
    </source>
</evidence>
<comment type="subcellular location">
    <subcellularLocation>
        <location evidence="1">Membrane</location>
        <topology evidence="1">Multi-pass membrane protein</topology>
    </subcellularLocation>
</comment>
<feature type="transmembrane region" description="Helical" evidence="8">
    <location>
        <begin position="230"/>
        <end position="251"/>
    </location>
</feature>
<organism evidence="10 11">
    <name type="scientific">Rhodococcus aetherivorans</name>
    <dbReference type="NCBI Taxonomy" id="191292"/>
    <lineage>
        <taxon>Bacteria</taxon>
        <taxon>Bacillati</taxon>
        <taxon>Actinomycetota</taxon>
        <taxon>Actinomycetes</taxon>
        <taxon>Mycobacteriales</taxon>
        <taxon>Nocardiaceae</taxon>
        <taxon>Rhodococcus</taxon>
    </lineage>
</organism>
<dbReference type="PIRSF" id="PIRSF006060">
    <property type="entry name" value="AA_transporter"/>
    <property type="match status" value="1"/>
</dbReference>
<feature type="transmembrane region" description="Helical" evidence="8">
    <location>
        <begin position="128"/>
        <end position="150"/>
    </location>
</feature>
<evidence type="ECO:0000256" key="5">
    <source>
        <dbReference type="ARBA" id="ARBA00022989"/>
    </source>
</evidence>
<evidence type="ECO:0000313" key="10">
    <source>
        <dbReference type="EMBL" id="GES34915.1"/>
    </source>
</evidence>
<comment type="caution">
    <text evidence="10">The sequence shown here is derived from an EMBL/GenBank/DDBJ whole genome shotgun (WGS) entry which is preliminary data.</text>
</comment>
<keyword evidence="11" id="KW-1185">Reference proteome</keyword>
<feature type="region of interest" description="Disordered" evidence="7">
    <location>
        <begin position="1"/>
        <end position="39"/>
    </location>
</feature>
<keyword evidence="5 8" id="KW-1133">Transmembrane helix</keyword>
<evidence type="ECO:0000256" key="3">
    <source>
        <dbReference type="ARBA" id="ARBA00022692"/>
    </source>
</evidence>
<evidence type="ECO:0000256" key="1">
    <source>
        <dbReference type="ARBA" id="ARBA00004141"/>
    </source>
</evidence>
<keyword evidence="2" id="KW-0813">Transport</keyword>
<dbReference type="PANTHER" id="PTHR43495:SF5">
    <property type="entry name" value="GAMMA-AMINOBUTYRIC ACID PERMEASE"/>
    <property type="match status" value="1"/>
</dbReference>
<feature type="transmembrane region" description="Helical" evidence="8">
    <location>
        <begin position="272"/>
        <end position="293"/>
    </location>
</feature>
<evidence type="ECO:0000256" key="2">
    <source>
        <dbReference type="ARBA" id="ARBA00022448"/>
    </source>
</evidence>
<dbReference type="Pfam" id="PF00324">
    <property type="entry name" value="AA_permease"/>
    <property type="match status" value="1"/>
</dbReference>
<dbReference type="Proteomes" id="UP000325466">
    <property type="component" value="Unassembled WGS sequence"/>
</dbReference>
<gene>
    <name evidence="10" type="ORF">RAJCM14343_0159</name>
</gene>
<keyword evidence="3 8" id="KW-0812">Transmembrane</keyword>
<feature type="transmembrane region" description="Helical" evidence="8">
    <location>
        <begin position="78"/>
        <end position="97"/>
    </location>
</feature>
<keyword evidence="4" id="KW-0029">Amino-acid transport</keyword>
<feature type="compositionally biased region" description="Pro residues" evidence="7">
    <location>
        <begin position="510"/>
        <end position="523"/>
    </location>
</feature>
<feature type="transmembrane region" description="Helical" evidence="8">
    <location>
        <begin position="51"/>
        <end position="72"/>
    </location>
</feature>
<evidence type="ECO:0000256" key="8">
    <source>
        <dbReference type="SAM" id="Phobius"/>
    </source>
</evidence>
<feature type="transmembrane region" description="Helical" evidence="8">
    <location>
        <begin position="431"/>
        <end position="455"/>
    </location>
</feature>
<evidence type="ECO:0000259" key="9">
    <source>
        <dbReference type="Pfam" id="PF00324"/>
    </source>
</evidence>
<protein>
    <submittedName>
        <fullName evidence="10">Aromatic amino acid transport protein AroP</fullName>
    </submittedName>
</protein>
<sequence>MFSHPSDSAAVTPEPAHDGGRTSGLEGSAVHTDPPAERSDTLGHALKKRHLTMLSMGGVIGAGFFVGISAIIGQAGPGAILTCLICGLIVFLVMRMLGEMAVAKPCTGSFTEYARDAMGNWAGFATGWLFWYFWVVVVGIEAVVGATLLGRWLPGVPLWLMAAGLLLIMTVVNLLSVGNFGEAEYWFAGIKVAVIIAFLVLAGLYVLGVWPGAELSFGNLTAHGGFLPHGFTPVMVGVVAVIFSMTGAELVTIAAAESKEPAAAIRRATSTVVFRILAFFVGATFLLVTMLPWDSYVVGESPFVAALDVLGIPGAAEILNFVVLVAVLSCLNSGLYTASRMLFVLGAHRDAPAWMTAVNSRGVPLKGVLSCTFVGYVCIVAAYVWPDTIFLYLVTSSGAICLFVYIMICLSELVLRRRWERTSPEILQFRVWLYPVLPVVVTAVIVAILVGMWFTGARAELVQSLIALAVIVAAYHLKTRYLRRRGGERATPPGERALARAMHVDAEPRPGGPQPAPSGNPAH</sequence>
<feature type="domain" description="Amino acid permease/ SLC12A" evidence="9">
    <location>
        <begin position="50"/>
        <end position="458"/>
    </location>
</feature>
<feature type="transmembrane region" description="Helical" evidence="8">
    <location>
        <begin position="363"/>
        <end position="383"/>
    </location>
</feature>
<feature type="transmembrane region" description="Helical" evidence="8">
    <location>
        <begin position="389"/>
        <end position="410"/>
    </location>
</feature>
<feature type="transmembrane region" description="Helical" evidence="8">
    <location>
        <begin position="188"/>
        <end position="210"/>
    </location>
</feature>
<feature type="region of interest" description="Disordered" evidence="7">
    <location>
        <begin position="486"/>
        <end position="523"/>
    </location>
</feature>
<feature type="transmembrane region" description="Helical" evidence="8">
    <location>
        <begin position="156"/>
        <end position="176"/>
    </location>
</feature>
<dbReference type="Gene3D" id="1.20.1740.10">
    <property type="entry name" value="Amino acid/polyamine transporter I"/>
    <property type="match status" value="1"/>
</dbReference>
<keyword evidence="6 8" id="KW-0472">Membrane</keyword>
<accession>A0ABQ0YEG1</accession>
<name>A0ABQ0YEG1_9NOCA</name>
<feature type="transmembrane region" description="Helical" evidence="8">
    <location>
        <begin position="461"/>
        <end position="477"/>
    </location>
</feature>
<reference evidence="10 11" key="1">
    <citation type="journal article" date="2018" name="Biodegradation">
        <title>1,4-Dioxane degradation characteristics of Rhodococcus aetherivorans JCM 14343.</title>
        <authorList>
            <person name="Inoue D."/>
            <person name="Tsunoda T."/>
            <person name="Yamamoto N."/>
            <person name="Ike M."/>
            <person name="Sei K."/>
        </authorList>
    </citation>
    <scope>NUCLEOTIDE SEQUENCE [LARGE SCALE GENOMIC DNA]</scope>
    <source>
        <strain evidence="10 11">JCM 14343</strain>
    </source>
</reference>
<dbReference type="InterPro" id="IPR004841">
    <property type="entry name" value="AA-permease/SLC12A_dom"/>
</dbReference>
<evidence type="ECO:0000256" key="6">
    <source>
        <dbReference type="ARBA" id="ARBA00023136"/>
    </source>
</evidence>
<dbReference type="PANTHER" id="PTHR43495">
    <property type="entry name" value="GABA PERMEASE"/>
    <property type="match status" value="1"/>
</dbReference>
<evidence type="ECO:0000256" key="7">
    <source>
        <dbReference type="SAM" id="MobiDB-lite"/>
    </source>
</evidence>